<organism evidence="2 3">
    <name type="scientific">Actinomadura napierensis</name>
    <dbReference type="NCBI Taxonomy" id="267854"/>
    <lineage>
        <taxon>Bacteria</taxon>
        <taxon>Bacillati</taxon>
        <taxon>Actinomycetota</taxon>
        <taxon>Actinomycetes</taxon>
        <taxon>Streptosporangiales</taxon>
        <taxon>Thermomonosporaceae</taxon>
        <taxon>Actinomadura</taxon>
    </lineage>
</organism>
<proteinExistence type="predicted"/>
<protein>
    <submittedName>
        <fullName evidence="2">Uncharacterized protein</fullName>
    </submittedName>
</protein>
<sequence length="74" mass="7573">MGKGASSSRGGPCDVVKTPGGRKATELECRSVDKASQIALENRAKAGVVILCDGSLDESEVPGRLLTAARGMGR</sequence>
<gene>
    <name evidence="2" type="ORF">GCM10009727_11290</name>
</gene>
<evidence type="ECO:0000313" key="3">
    <source>
        <dbReference type="Proteomes" id="UP001501020"/>
    </source>
</evidence>
<accession>A0ABN2YBK5</accession>
<evidence type="ECO:0000313" key="2">
    <source>
        <dbReference type="EMBL" id="GAA2124136.1"/>
    </source>
</evidence>
<dbReference type="EMBL" id="BAAAMR010000006">
    <property type="protein sequence ID" value="GAA2124136.1"/>
    <property type="molecule type" value="Genomic_DNA"/>
</dbReference>
<feature type="region of interest" description="Disordered" evidence="1">
    <location>
        <begin position="1"/>
        <end position="20"/>
    </location>
</feature>
<evidence type="ECO:0000256" key="1">
    <source>
        <dbReference type="SAM" id="MobiDB-lite"/>
    </source>
</evidence>
<comment type="caution">
    <text evidence="2">The sequence shown here is derived from an EMBL/GenBank/DDBJ whole genome shotgun (WGS) entry which is preliminary data.</text>
</comment>
<name>A0ABN2YBK5_9ACTN</name>
<dbReference type="Proteomes" id="UP001501020">
    <property type="component" value="Unassembled WGS sequence"/>
</dbReference>
<reference evidence="2 3" key="1">
    <citation type="journal article" date="2019" name="Int. J. Syst. Evol. Microbiol.">
        <title>The Global Catalogue of Microorganisms (GCM) 10K type strain sequencing project: providing services to taxonomists for standard genome sequencing and annotation.</title>
        <authorList>
            <consortium name="The Broad Institute Genomics Platform"/>
            <consortium name="The Broad Institute Genome Sequencing Center for Infectious Disease"/>
            <person name="Wu L."/>
            <person name="Ma J."/>
        </authorList>
    </citation>
    <scope>NUCLEOTIDE SEQUENCE [LARGE SCALE GENOMIC DNA]</scope>
    <source>
        <strain evidence="2 3">JCM 13850</strain>
    </source>
</reference>
<keyword evidence="3" id="KW-1185">Reference proteome</keyword>